<dbReference type="AlphaFoldDB" id="A0A2T6BYP3"/>
<name>A0A2T6BYP3_9FLAO</name>
<organism evidence="1 2">
    <name type="scientific">Kordia periserrulae</name>
    <dbReference type="NCBI Taxonomy" id="701523"/>
    <lineage>
        <taxon>Bacteria</taxon>
        <taxon>Pseudomonadati</taxon>
        <taxon>Bacteroidota</taxon>
        <taxon>Flavobacteriia</taxon>
        <taxon>Flavobacteriales</taxon>
        <taxon>Flavobacteriaceae</taxon>
        <taxon>Kordia</taxon>
    </lineage>
</organism>
<keyword evidence="2" id="KW-1185">Reference proteome</keyword>
<sequence length="45" mass="4933">MSLLRYLSSTILEKFAKKPAVDTSKIIGGANEEAAQNEVSSFYHS</sequence>
<proteinExistence type="predicted"/>
<dbReference type="EMBL" id="QBKT01000005">
    <property type="protein sequence ID" value="PTX61182.1"/>
    <property type="molecule type" value="Genomic_DNA"/>
</dbReference>
<comment type="caution">
    <text evidence="1">The sequence shown here is derived from an EMBL/GenBank/DDBJ whole genome shotgun (WGS) entry which is preliminary data.</text>
</comment>
<dbReference type="RefSeq" id="WP_158269144.1">
    <property type="nucleotide sequence ID" value="NZ_QBKT01000005.1"/>
</dbReference>
<protein>
    <submittedName>
        <fullName evidence="1">Uncharacterized protein</fullName>
    </submittedName>
</protein>
<evidence type="ECO:0000313" key="1">
    <source>
        <dbReference type="EMBL" id="PTX61182.1"/>
    </source>
</evidence>
<accession>A0A2T6BYP3</accession>
<dbReference type="Proteomes" id="UP000244090">
    <property type="component" value="Unassembled WGS sequence"/>
</dbReference>
<reference evidence="1 2" key="1">
    <citation type="submission" date="2018-04" db="EMBL/GenBank/DDBJ databases">
        <title>Genomic Encyclopedia of Archaeal and Bacterial Type Strains, Phase II (KMG-II): from individual species to whole genera.</title>
        <authorList>
            <person name="Goeker M."/>
        </authorList>
    </citation>
    <scope>NUCLEOTIDE SEQUENCE [LARGE SCALE GENOMIC DNA]</scope>
    <source>
        <strain evidence="1 2">DSM 25731</strain>
    </source>
</reference>
<dbReference type="OrthoDB" id="9934665at2"/>
<evidence type="ECO:0000313" key="2">
    <source>
        <dbReference type="Proteomes" id="UP000244090"/>
    </source>
</evidence>
<gene>
    <name evidence="1" type="ORF">C8N46_105339</name>
</gene>